<dbReference type="PANTHER" id="PTHR43464:SF19">
    <property type="entry name" value="UBIQUINONE BIOSYNTHESIS O-METHYLTRANSFERASE, MITOCHONDRIAL"/>
    <property type="match status" value="1"/>
</dbReference>
<evidence type="ECO:0000313" key="6">
    <source>
        <dbReference type="Proteomes" id="UP000201613"/>
    </source>
</evidence>
<keyword evidence="2 5" id="KW-0808">Transferase</keyword>
<protein>
    <submittedName>
        <fullName evidence="5">dTDP-3-amino-3,4, 6-trideoxy-alpha-D-glucopyranose</fullName>
        <ecNumber evidence="5">2.1.1.234</ecNumber>
    </submittedName>
</protein>
<dbReference type="PANTHER" id="PTHR43464">
    <property type="entry name" value="METHYLTRANSFERASE"/>
    <property type="match status" value="1"/>
</dbReference>
<dbReference type="RefSeq" id="WP_093991571.1">
    <property type="nucleotide sequence ID" value="NZ_FXZK01000002.1"/>
</dbReference>
<dbReference type="SUPFAM" id="SSF53335">
    <property type="entry name" value="S-adenosyl-L-methionine-dependent methyltransferases"/>
    <property type="match status" value="1"/>
</dbReference>
<dbReference type="Proteomes" id="UP000201613">
    <property type="component" value="Unassembled WGS sequence"/>
</dbReference>
<evidence type="ECO:0000259" key="4">
    <source>
        <dbReference type="Pfam" id="PF13649"/>
    </source>
</evidence>
<sequence length="274" mass="30416">MSAEPPKAARKEAGRDMAHDSAWPEGWATLYDAMDVDRAPHLTFYTRLTTPEVTSILDLGCGTGSITLAMAERMAPGGRVAGVDLSPRMIEIARTRAPEHEWRIGDIAEPPVDGPFDLIVCCFHTLQALEEEETLAKCFANVADLLAPGGRFAFDIYRPNLEWLTGPWEGTSVARRFEDEQGRPFHVVESDTHYDTDTRVLTSTWTLHDSTTDEALPLAPIVQRVRQYFPEDIERLLAGAGLTIDARYGDLLGGPYKDDSKLQVYVSRHSPSQS</sequence>
<keyword evidence="6" id="KW-1185">Reference proteome</keyword>
<dbReference type="GO" id="GO:0032259">
    <property type="term" value="P:methylation"/>
    <property type="evidence" value="ECO:0007669"/>
    <property type="project" value="UniProtKB-KW"/>
</dbReference>
<proteinExistence type="predicted"/>
<organism evidence="5 6">
    <name type="scientific">Flavimaricola marinus</name>
    <dbReference type="NCBI Taxonomy" id="1819565"/>
    <lineage>
        <taxon>Bacteria</taxon>
        <taxon>Pseudomonadati</taxon>
        <taxon>Pseudomonadota</taxon>
        <taxon>Alphaproteobacteria</taxon>
        <taxon>Rhodobacterales</taxon>
        <taxon>Paracoccaceae</taxon>
        <taxon>Flavimaricola</taxon>
    </lineage>
</organism>
<feature type="domain" description="Methyltransferase" evidence="4">
    <location>
        <begin position="56"/>
        <end position="150"/>
    </location>
</feature>
<accession>A0A238LD67</accession>
<dbReference type="InterPro" id="IPR029063">
    <property type="entry name" value="SAM-dependent_MTases_sf"/>
</dbReference>
<name>A0A238LD67_9RHOB</name>
<reference evidence="5 6" key="1">
    <citation type="submission" date="2017-05" db="EMBL/GenBank/DDBJ databases">
        <authorList>
            <person name="Song R."/>
            <person name="Chenine A.L."/>
            <person name="Ruprecht R.M."/>
        </authorList>
    </citation>
    <scope>NUCLEOTIDE SEQUENCE [LARGE SCALE GENOMIC DNA]</scope>
    <source>
        <strain evidence="5 6">CECT 8899</strain>
    </source>
</reference>
<evidence type="ECO:0000256" key="3">
    <source>
        <dbReference type="ARBA" id="ARBA00022691"/>
    </source>
</evidence>
<dbReference type="Pfam" id="PF13649">
    <property type="entry name" value="Methyltransf_25"/>
    <property type="match status" value="1"/>
</dbReference>
<dbReference type="OrthoDB" id="9765084at2"/>
<keyword evidence="1 5" id="KW-0489">Methyltransferase</keyword>
<dbReference type="Gene3D" id="3.40.50.150">
    <property type="entry name" value="Vaccinia Virus protein VP39"/>
    <property type="match status" value="1"/>
</dbReference>
<evidence type="ECO:0000256" key="1">
    <source>
        <dbReference type="ARBA" id="ARBA00022603"/>
    </source>
</evidence>
<dbReference type="AlphaFoldDB" id="A0A238LD67"/>
<evidence type="ECO:0000256" key="2">
    <source>
        <dbReference type="ARBA" id="ARBA00022679"/>
    </source>
</evidence>
<dbReference type="EMBL" id="FXZK01000002">
    <property type="protein sequence ID" value="SMY07365.1"/>
    <property type="molecule type" value="Genomic_DNA"/>
</dbReference>
<gene>
    <name evidence="5" type="primary">desVI</name>
    <name evidence="5" type="ORF">LOM8899_01500</name>
</gene>
<dbReference type="GO" id="GO:0008168">
    <property type="term" value="F:methyltransferase activity"/>
    <property type="evidence" value="ECO:0007669"/>
    <property type="project" value="UniProtKB-KW"/>
</dbReference>
<dbReference type="EC" id="2.1.1.234" evidence="5"/>
<keyword evidence="3" id="KW-0949">S-adenosyl-L-methionine</keyword>
<dbReference type="CDD" id="cd02440">
    <property type="entry name" value="AdoMet_MTases"/>
    <property type="match status" value="1"/>
</dbReference>
<dbReference type="InterPro" id="IPR041698">
    <property type="entry name" value="Methyltransf_25"/>
</dbReference>
<evidence type="ECO:0000313" key="5">
    <source>
        <dbReference type="EMBL" id="SMY07365.1"/>
    </source>
</evidence>